<dbReference type="AlphaFoldDB" id="A0AAV5RWR0"/>
<dbReference type="SUPFAM" id="SSF53383">
    <property type="entry name" value="PLP-dependent transferases"/>
    <property type="match status" value="1"/>
</dbReference>
<dbReference type="GO" id="GO:0030170">
    <property type="term" value="F:pyridoxal phosphate binding"/>
    <property type="evidence" value="ECO:0007669"/>
    <property type="project" value="InterPro"/>
</dbReference>
<protein>
    <submittedName>
        <fullName evidence="2">2-aminoadipate transaminase</fullName>
    </submittedName>
</protein>
<keyword evidence="3" id="KW-1185">Reference proteome</keyword>
<reference evidence="2 3" key="1">
    <citation type="journal article" date="2023" name="Elife">
        <title>Identification of key yeast species and microbe-microbe interactions impacting larval growth of Drosophila in the wild.</title>
        <authorList>
            <person name="Mure A."/>
            <person name="Sugiura Y."/>
            <person name="Maeda R."/>
            <person name="Honda K."/>
            <person name="Sakurai N."/>
            <person name="Takahashi Y."/>
            <person name="Watada M."/>
            <person name="Katoh T."/>
            <person name="Gotoh A."/>
            <person name="Gotoh Y."/>
            <person name="Taniguchi I."/>
            <person name="Nakamura K."/>
            <person name="Hayashi T."/>
            <person name="Katayama T."/>
            <person name="Uemura T."/>
            <person name="Hattori Y."/>
        </authorList>
    </citation>
    <scope>NUCLEOTIDE SEQUENCE [LARGE SCALE GENOMIC DNA]</scope>
    <source>
        <strain evidence="2 3">KH-74</strain>
    </source>
</reference>
<organism evidence="2 3">
    <name type="scientific">Maudiozyma humilis</name>
    <name type="common">Sour dough yeast</name>
    <name type="synonym">Kazachstania humilis</name>
    <dbReference type="NCBI Taxonomy" id="51915"/>
    <lineage>
        <taxon>Eukaryota</taxon>
        <taxon>Fungi</taxon>
        <taxon>Dikarya</taxon>
        <taxon>Ascomycota</taxon>
        <taxon>Saccharomycotina</taxon>
        <taxon>Saccharomycetes</taxon>
        <taxon>Saccharomycetales</taxon>
        <taxon>Saccharomycetaceae</taxon>
        <taxon>Maudiozyma</taxon>
    </lineage>
</organism>
<dbReference type="InterPro" id="IPR015424">
    <property type="entry name" value="PyrdxlP-dep_Trfase"/>
</dbReference>
<name>A0AAV5RWR0_MAUHU</name>
<gene>
    <name evidence="2" type="ORF">DAKH74_026700</name>
</gene>
<dbReference type="InterPro" id="IPR015422">
    <property type="entry name" value="PyrdxlP-dep_Trfase_small"/>
</dbReference>
<sequence>MSMDAPAAINFFKGHPSYRLLPNREIVAATTALLTPTSRDYDDDTTNRHPLTYGSDEGAYWVREAICDFLNERVFKLPTDSKARSTPECLNLDAGASYGMLSVLLQSTLAHTGYTRQAFIVSPTYFLINSCFIDAGFAGKLTAIDEVGKDSIDFETLERKIQECEAGENNDDTHPIDNPIAKSKKKVYRYVLYTVPTYSNPTGHTYSQETRMRLIQLARKYDMLIVADDVYDILNYDQDLSASDDMLPTPPKRLVQLDRETRDETKDDPYGNTVSNATFSKLIAPGLRFGYHETVNSKLAYQLSEGGANVSGGTPSQLNSMIVGTLLKDGTACHILRNLIKTYKERGEVLYNAVKEYLPAGTDCDSMHGGYFIWITLPEGYDMREVERRLNEQYGVILANGSNFEVIGDAKGWGQRSARLSISFLEKDVIEEGIRLLGKICSEYQPEVSA</sequence>
<dbReference type="PANTHER" id="PTHR42858:SF1">
    <property type="entry name" value="LD15494P"/>
    <property type="match status" value="1"/>
</dbReference>
<evidence type="ECO:0000259" key="1">
    <source>
        <dbReference type="Pfam" id="PF00155"/>
    </source>
</evidence>
<dbReference type="InterPro" id="IPR004839">
    <property type="entry name" value="Aminotransferase_I/II_large"/>
</dbReference>
<proteinExistence type="predicted"/>
<dbReference type="InterPro" id="IPR015421">
    <property type="entry name" value="PyrdxlP-dep_Trfase_major"/>
</dbReference>
<dbReference type="Gene3D" id="3.90.1150.10">
    <property type="entry name" value="Aspartate Aminotransferase, domain 1"/>
    <property type="match status" value="1"/>
</dbReference>
<accession>A0AAV5RWR0</accession>
<feature type="domain" description="Aminotransferase class I/classII large" evidence="1">
    <location>
        <begin position="53"/>
        <end position="433"/>
    </location>
</feature>
<evidence type="ECO:0000313" key="2">
    <source>
        <dbReference type="EMBL" id="GMM56054.1"/>
    </source>
</evidence>
<dbReference type="PANTHER" id="PTHR42858">
    <property type="entry name" value="AMINOTRANSFERASE"/>
    <property type="match status" value="1"/>
</dbReference>
<comment type="caution">
    <text evidence="2">The sequence shown here is derived from an EMBL/GenBank/DDBJ whole genome shotgun (WGS) entry which is preliminary data.</text>
</comment>
<dbReference type="EMBL" id="BTGD01000006">
    <property type="protein sequence ID" value="GMM56054.1"/>
    <property type="molecule type" value="Genomic_DNA"/>
</dbReference>
<evidence type="ECO:0000313" key="3">
    <source>
        <dbReference type="Proteomes" id="UP001377567"/>
    </source>
</evidence>
<dbReference type="Proteomes" id="UP001377567">
    <property type="component" value="Unassembled WGS sequence"/>
</dbReference>
<dbReference type="CDD" id="cd00609">
    <property type="entry name" value="AAT_like"/>
    <property type="match status" value="1"/>
</dbReference>
<dbReference type="Pfam" id="PF00155">
    <property type="entry name" value="Aminotran_1_2"/>
    <property type="match status" value="1"/>
</dbReference>
<dbReference type="GO" id="GO:0047536">
    <property type="term" value="F:2-aminoadipate transaminase activity"/>
    <property type="evidence" value="ECO:0007669"/>
    <property type="project" value="TreeGrafter"/>
</dbReference>
<dbReference type="Gene3D" id="3.40.640.10">
    <property type="entry name" value="Type I PLP-dependent aspartate aminotransferase-like (Major domain)"/>
    <property type="match status" value="1"/>
</dbReference>
<dbReference type="FunFam" id="3.40.640.10:FF:000080">
    <property type="entry name" value="Aminotransferase, putative"/>
    <property type="match status" value="1"/>
</dbReference>